<protein>
    <submittedName>
        <fullName evidence="1">Uncharacterized protein</fullName>
    </submittedName>
</protein>
<dbReference type="RefSeq" id="WP_196395649.1">
    <property type="nucleotide sequence ID" value="NZ_JADNYM010000005.1"/>
</dbReference>
<organism evidence="1 2">
    <name type="scientific">Arthrobacter terrae</name>
    <dbReference type="NCBI Taxonomy" id="2935737"/>
    <lineage>
        <taxon>Bacteria</taxon>
        <taxon>Bacillati</taxon>
        <taxon>Actinomycetota</taxon>
        <taxon>Actinomycetes</taxon>
        <taxon>Micrococcales</taxon>
        <taxon>Micrococcaceae</taxon>
        <taxon>Arthrobacter</taxon>
    </lineage>
</organism>
<accession>A0A931G3I2</accession>
<reference evidence="1 2" key="1">
    <citation type="submission" date="2020-11" db="EMBL/GenBank/DDBJ databases">
        <title>Arthrobacter antarcticus sp. nov., isolated from Antarctic Soil.</title>
        <authorList>
            <person name="Li J."/>
        </authorList>
    </citation>
    <scope>NUCLEOTIDE SEQUENCE [LARGE SCALE GENOMIC DNA]</scope>
    <source>
        <strain evidence="1 2">Z1-20</strain>
    </source>
</reference>
<dbReference type="EMBL" id="JADNYM010000005">
    <property type="protein sequence ID" value="MBG0738701.1"/>
    <property type="molecule type" value="Genomic_DNA"/>
</dbReference>
<keyword evidence="2" id="KW-1185">Reference proteome</keyword>
<name>A0A931G3I2_9MICC</name>
<dbReference type="AlphaFoldDB" id="A0A931G3I2"/>
<comment type="caution">
    <text evidence="1">The sequence shown here is derived from an EMBL/GenBank/DDBJ whole genome shotgun (WGS) entry which is preliminary data.</text>
</comment>
<evidence type="ECO:0000313" key="1">
    <source>
        <dbReference type="EMBL" id="MBG0738701.1"/>
    </source>
</evidence>
<proteinExistence type="predicted"/>
<dbReference type="Proteomes" id="UP000655366">
    <property type="component" value="Unassembled WGS sequence"/>
</dbReference>
<gene>
    <name evidence="1" type="ORF">IV500_04605</name>
</gene>
<evidence type="ECO:0000313" key="2">
    <source>
        <dbReference type="Proteomes" id="UP000655366"/>
    </source>
</evidence>
<sequence>MALDAKERNDIILGAVAMTGPVGDNQSDWEAKLKTNAKSLALMLNDNSDVARSIAMLADCKNFTGTILGVQKEASSTRGFIAFKTVESKFALDGIEVARTERTDSSEEAKAFASRLRNEFTGHRVLVWIEMQETKNGQKVRILQHVQDLGLDPEFDPEEGKRITLEKMKR</sequence>